<evidence type="ECO:0000313" key="12">
    <source>
        <dbReference type="EMBL" id="KOO32687.1"/>
    </source>
</evidence>
<dbReference type="OrthoDB" id="1483400at2759"/>
<dbReference type="UniPathway" id="UPA00222"/>
<dbReference type="PANTHER" id="PTHR12726:SF0">
    <property type="entry name" value="CERAMIDE GLUCOSYLTRANSFERASE"/>
    <property type="match status" value="1"/>
</dbReference>
<dbReference type="GO" id="GO:0008120">
    <property type="term" value="F:ceramide glucosyltransferase activity"/>
    <property type="evidence" value="ECO:0007669"/>
    <property type="project" value="UniProtKB-EC"/>
</dbReference>
<comment type="subcellular location">
    <subcellularLocation>
        <location evidence="1">Membrane</location>
        <topology evidence="1">Multi-pass membrane protein</topology>
    </subcellularLocation>
</comment>
<reference evidence="13" key="1">
    <citation type="journal article" date="2015" name="PLoS Genet.">
        <title>Genome Sequence and Transcriptome Analyses of Chrysochromulina tobin: Metabolic Tools for Enhanced Algal Fitness in the Prominent Order Prymnesiales (Haptophyceae).</title>
        <authorList>
            <person name="Hovde B.T."/>
            <person name="Deodato C.R."/>
            <person name="Hunsperger H.M."/>
            <person name="Ryken S.A."/>
            <person name="Yost W."/>
            <person name="Jha R.K."/>
            <person name="Patterson J."/>
            <person name="Monnat R.J. Jr."/>
            <person name="Barlow S.B."/>
            <person name="Starkenburg S.R."/>
            <person name="Cattolico R.A."/>
        </authorList>
    </citation>
    <scope>NUCLEOTIDE SEQUENCE</scope>
    <source>
        <strain evidence="13">CCMP291</strain>
    </source>
</reference>
<evidence type="ECO:0000256" key="4">
    <source>
        <dbReference type="ARBA" id="ARBA00006739"/>
    </source>
</evidence>
<dbReference type="Proteomes" id="UP000037460">
    <property type="component" value="Unassembled WGS sequence"/>
</dbReference>
<evidence type="ECO:0000256" key="6">
    <source>
        <dbReference type="ARBA" id="ARBA00022676"/>
    </source>
</evidence>
<evidence type="ECO:0000256" key="8">
    <source>
        <dbReference type="ARBA" id="ARBA00022692"/>
    </source>
</evidence>
<comment type="pathway">
    <text evidence="3">Sphingolipid metabolism.</text>
</comment>
<keyword evidence="10 11" id="KW-0472">Membrane</keyword>
<evidence type="ECO:0000256" key="7">
    <source>
        <dbReference type="ARBA" id="ARBA00022679"/>
    </source>
</evidence>
<dbReference type="GO" id="GO:0016020">
    <property type="term" value="C:membrane"/>
    <property type="evidence" value="ECO:0007669"/>
    <property type="project" value="UniProtKB-SubCell"/>
</dbReference>
<protein>
    <recommendedName>
        <fullName evidence="5">ceramide glucosyltransferase</fullName>
        <ecNumber evidence="5">2.4.1.80</ecNumber>
    </recommendedName>
</protein>
<keyword evidence="9 11" id="KW-1133">Transmembrane helix</keyword>
<evidence type="ECO:0000256" key="10">
    <source>
        <dbReference type="ARBA" id="ARBA00023136"/>
    </source>
</evidence>
<dbReference type="GO" id="GO:0006679">
    <property type="term" value="P:glucosylceramide biosynthetic process"/>
    <property type="evidence" value="ECO:0007669"/>
    <property type="project" value="TreeGrafter"/>
</dbReference>
<keyword evidence="13" id="KW-1185">Reference proteome</keyword>
<keyword evidence="8 11" id="KW-0812">Transmembrane</keyword>
<dbReference type="InterPro" id="IPR025993">
    <property type="entry name" value="Ceramide_glucosylTrfase"/>
</dbReference>
<dbReference type="InterPro" id="IPR029044">
    <property type="entry name" value="Nucleotide-diphossugar_trans"/>
</dbReference>
<evidence type="ECO:0000256" key="2">
    <source>
        <dbReference type="ARBA" id="ARBA00004760"/>
    </source>
</evidence>
<keyword evidence="6" id="KW-0328">Glycosyltransferase</keyword>
<evidence type="ECO:0000256" key="1">
    <source>
        <dbReference type="ARBA" id="ARBA00004141"/>
    </source>
</evidence>
<evidence type="ECO:0000256" key="9">
    <source>
        <dbReference type="ARBA" id="ARBA00022989"/>
    </source>
</evidence>
<feature type="transmembrane region" description="Helical" evidence="11">
    <location>
        <begin position="381"/>
        <end position="404"/>
    </location>
</feature>
<evidence type="ECO:0000256" key="3">
    <source>
        <dbReference type="ARBA" id="ARBA00004991"/>
    </source>
</evidence>
<keyword evidence="7 12" id="KW-0808">Transferase</keyword>
<comment type="pathway">
    <text evidence="2">Lipid metabolism; sphingolipid metabolism.</text>
</comment>
<comment type="similarity">
    <text evidence="4">Belongs to the glycosyltransferase 2 family.</text>
</comment>
<evidence type="ECO:0000256" key="5">
    <source>
        <dbReference type="ARBA" id="ARBA00012699"/>
    </source>
</evidence>
<dbReference type="SUPFAM" id="SSF53448">
    <property type="entry name" value="Nucleotide-diphospho-sugar transferases"/>
    <property type="match status" value="1"/>
</dbReference>
<accession>A0A0M0K258</accession>
<organism evidence="12 13">
    <name type="scientific">Chrysochromulina tobinii</name>
    <dbReference type="NCBI Taxonomy" id="1460289"/>
    <lineage>
        <taxon>Eukaryota</taxon>
        <taxon>Haptista</taxon>
        <taxon>Haptophyta</taxon>
        <taxon>Prymnesiophyceae</taxon>
        <taxon>Prymnesiales</taxon>
        <taxon>Chrysochromulinaceae</taxon>
        <taxon>Chrysochromulina</taxon>
    </lineage>
</organism>
<sequence length="436" mass="48149">MTPHTILCGDVVSALIFQGALWVFTIAISLVVIGIPRRKFAQQVEQLASQNPLAFIAPDLDKFRHSFQIKLPKCGVVMPVKGVHDQSYANWRAQITSMYGGPLEFFFCLESADDPAFRHVQRLIEDNPDVQINLLVAGLSWHCSQKIHNQIHGFERAMRSCEYVIVIDDDIKLHPGTIRAWVEEMETDPQVLAATGYAFEYVAPGEIGWPSFFAMLWRLCASTGFNSPTDRPPNAWGGAMMFRASELRANLYGLLDAWRDGGYSEDFITLSMARYQGRTLAVPKAAMFPNQIGDVKFDRFWNFLCRQIYVLTQTYATDTQRAIAIPQYAMNGAAHACIAIGGVCASLLTMYLLVAMTAGALAEPWHSPQPAPLGAHGQCNFAAGMAMVYWVALLFFGSSAIFTLRSFASLCNVLSPHGFGGTPIDVSHIGALRVGH</sequence>
<dbReference type="Gene3D" id="3.90.550.10">
    <property type="entry name" value="Spore Coat Polysaccharide Biosynthesis Protein SpsA, Chain A"/>
    <property type="match status" value="1"/>
</dbReference>
<evidence type="ECO:0000313" key="13">
    <source>
        <dbReference type="Proteomes" id="UP000037460"/>
    </source>
</evidence>
<evidence type="ECO:0000256" key="11">
    <source>
        <dbReference type="SAM" id="Phobius"/>
    </source>
</evidence>
<proteinExistence type="inferred from homology"/>
<dbReference type="AlphaFoldDB" id="A0A0M0K258"/>
<name>A0A0M0K258_9EUKA</name>
<dbReference type="Pfam" id="PF13506">
    <property type="entry name" value="Glyco_transf_21"/>
    <property type="match status" value="1"/>
</dbReference>
<comment type="caution">
    <text evidence="12">The sequence shown here is derived from an EMBL/GenBank/DDBJ whole genome shotgun (WGS) entry which is preliminary data.</text>
</comment>
<feature type="transmembrane region" description="Helical" evidence="11">
    <location>
        <begin position="12"/>
        <end position="33"/>
    </location>
</feature>
<dbReference type="EMBL" id="JWZX01001705">
    <property type="protein sequence ID" value="KOO32687.1"/>
    <property type="molecule type" value="Genomic_DNA"/>
</dbReference>
<gene>
    <name evidence="12" type="ORF">Ctob_004275</name>
</gene>
<dbReference type="EC" id="2.4.1.80" evidence="5"/>
<dbReference type="PANTHER" id="PTHR12726">
    <property type="entry name" value="CERAMIDE GLUCOSYLTRANSFERASE"/>
    <property type="match status" value="1"/>
</dbReference>
<feature type="transmembrane region" description="Helical" evidence="11">
    <location>
        <begin position="336"/>
        <end position="361"/>
    </location>
</feature>